<feature type="non-terminal residue" evidence="1">
    <location>
        <position position="177"/>
    </location>
</feature>
<gene>
    <name evidence="1" type="ORF">POCULU_LOCUS8407</name>
</gene>
<organism evidence="1 2">
    <name type="scientific">Paraglomus occultum</name>
    <dbReference type="NCBI Taxonomy" id="144539"/>
    <lineage>
        <taxon>Eukaryota</taxon>
        <taxon>Fungi</taxon>
        <taxon>Fungi incertae sedis</taxon>
        <taxon>Mucoromycota</taxon>
        <taxon>Glomeromycotina</taxon>
        <taxon>Glomeromycetes</taxon>
        <taxon>Paraglomerales</taxon>
        <taxon>Paraglomeraceae</taxon>
        <taxon>Paraglomus</taxon>
    </lineage>
</organism>
<reference evidence="1" key="1">
    <citation type="submission" date="2021-06" db="EMBL/GenBank/DDBJ databases">
        <authorList>
            <person name="Kallberg Y."/>
            <person name="Tangrot J."/>
            <person name="Rosling A."/>
        </authorList>
    </citation>
    <scope>NUCLEOTIDE SEQUENCE</scope>
    <source>
        <strain evidence="1">IA702</strain>
    </source>
</reference>
<accession>A0A9N9D0I1</accession>
<sequence>MDRHYLIERAPPDFVDVSNFVAVGTSEREQLGKAYIIRKNGLQLQNYLLLHFADLCFIWRQAIIVIRPAFSDRHNPFFTEMATAPNNIIENLGHGLLFDQSGLRLARKSAVRVNCSIEELPKTRPSVQLINIHKIRDTYIYANNLTLDKDDPLFNPPKPFFHFKENNPFYDETPDKT</sequence>
<evidence type="ECO:0000313" key="1">
    <source>
        <dbReference type="EMBL" id="CAG8620776.1"/>
    </source>
</evidence>
<keyword evidence="2" id="KW-1185">Reference proteome</keyword>
<dbReference type="AlphaFoldDB" id="A0A9N9D0I1"/>
<protein>
    <submittedName>
        <fullName evidence="1">4228_t:CDS:1</fullName>
    </submittedName>
</protein>
<proteinExistence type="predicted"/>
<name>A0A9N9D0I1_9GLOM</name>
<comment type="caution">
    <text evidence="1">The sequence shown here is derived from an EMBL/GenBank/DDBJ whole genome shotgun (WGS) entry which is preliminary data.</text>
</comment>
<dbReference type="Proteomes" id="UP000789572">
    <property type="component" value="Unassembled WGS sequence"/>
</dbReference>
<dbReference type="EMBL" id="CAJVPJ010002420">
    <property type="protein sequence ID" value="CAG8620776.1"/>
    <property type="molecule type" value="Genomic_DNA"/>
</dbReference>
<evidence type="ECO:0000313" key="2">
    <source>
        <dbReference type="Proteomes" id="UP000789572"/>
    </source>
</evidence>
<dbReference type="OrthoDB" id="2338404at2759"/>